<sequence length="70" mass="7524">MDLYVNAEYLAEYLKVTFGIEGPIVEELGGKLEIRAFDIEYGGETIARSVGGGSIAPCRADGTLELDRLG</sequence>
<dbReference type="Proteomes" id="UP000031521">
    <property type="component" value="Chromosome"/>
</dbReference>
<reference evidence="1 2" key="1">
    <citation type="journal article" date="2014" name="Int. J. Syst. Evol. Microbiol.">
        <title>Celeribacter indicus sp. nov., a polycyclic aromatic hydrocarbon-degrading bacterium from deep-sea sediment and reclassification of Huaishuia halophila as Celeribacter halophilus comb. nov.</title>
        <authorList>
            <person name="Lai Q."/>
            <person name="Cao J."/>
            <person name="Yuan J."/>
            <person name="Li F."/>
            <person name="Shao Z."/>
        </authorList>
    </citation>
    <scope>NUCLEOTIDE SEQUENCE [LARGE SCALE GENOMIC DNA]</scope>
    <source>
        <strain evidence="1">P73</strain>
    </source>
</reference>
<name>A0A0B5DZ79_9RHOB</name>
<keyword evidence="2" id="KW-1185">Reference proteome</keyword>
<organism evidence="1 2">
    <name type="scientific">Celeribacter indicus</name>
    <dbReference type="NCBI Taxonomy" id="1208324"/>
    <lineage>
        <taxon>Bacteria</taxon>
        <taxon>Pseudomonadati</taxon>
        <taxon>Pseudomonadota</taxon>
        <taxon>Alphaproteobacteria</taxon>
        <taxon>Rhodobacterales</taxon>
        <taxon>Roseobacteraceae</taxon>
        <taxon>Celeribacter</taxon>
    </lineage>
</organism>
<dbReference type="HOGENOM" id="CLU_2750362_0_0_5"/>
<dbReference type="KEGG" id="cid:P73_3584"/>
<accession>A0A0B5DZ79</accession>
<evidence type="ECO:0000313" key="2">
    <source>
        <dbReference type="Proteomes" id="UP000031521"/>
    </source>
</evidence>
<dbReference type="AlphaFoldDB" id="A0A0B5DZ79"/>
<protein>
    <submittedName>
        <fullName evidence="1">Uncharacterized protein</fullName>
    </submittedName>
</protein>
<proteinExistence type="predicted"/>
<dbReference type="RefSeq" id="WP_043870657.1">
    <property type="nucleotide sequence ID" value="NZ_CP004393.1"/>
</dbReference>
<dbReference type="EMBL" id="CP004393">
    <property type="protein sequence ID" value="AJE48299.1"/>
    <property type="molecule type" value="Genomic_DNA"/>
</dbReference>
<dbReference type="OrthoDB" id="9996954at2"/>
<evidence type="ECO:0000313" key="1">
    <source>
        <dbReference type="EMBL" id="AJE48299.1"/>
    </source>
</evidence>
<gene>
    <name evidence="1" type="ORF">P73_3584</name>
</gene>